<comment type="caution">
    <text evidence="4">The sequence shown here is derived from an EMBL/GenBank/DDBJ whole genome shotgun (WGS) entry which is preliminary data.</text>
</comment>
<dbReference type="PANTHER" id="PTHR13789">
    <property type="entry name" value="MONOOXYGENASE"/>
    <property type="match status" value="1"/>
</dbReference>
<keyword evidence="2" id="KW-0503">Monooxygenase</keyword>
<dbReference type="GO" id="GO:0071949">
    <property type="term" value="F:FAD binding"/>
    <property type="evidence" value="ECO:0007669"/>
    <property type="project" value="InterPro"/>
</dbReference>
<evidence type="ECO:0000313" key="4">
    <source>
        <dbReference type="EMBL" id="REF94554.1"/>
    </source>
</evidence>
<keyword evidence="5" id="KW-1185">Reference proteome</keyword>
<dbReference type="PANTHER" id="PTHR13789:SF309">
    <property type="entry name" value="PUTATIVE (AFU_ORTHOLOGUE AFUA_6G14510)-RELATED"/>
    <property type="match status" value="1"/>
</dbReference>
<evidence type="ECO:0000256" key="1">
    <source>
        <dbReference type="ARBA" id="ARBA00023002"/>
    </source>
</evidence>
<dbReference type="InterPro" id="IPR050493">
    <property type="entry name" value="FAD-dep_Monooxygenase_BioMet"/>
</dbReference>
<dbReference type="OrthoDB" id="9782160at2"/>
<gene>
    <name evidence="4" type="ORF">DFJ67_0492</name>
</gene>
<reference evidence="4 5" key="1">
    <citation type="submission" date="2018-08" db="EMBL/GenBank/DDBJ databases">
        <title>Sequencing the genomes of 1000 actinobacteria strains.</title>
        <authorList>
            <person name="Klenk H.-P."/>
        </authorList>
    </citation>
    <scope>NUCLEOTIDE SEQUENCE [LARGE SCALE GENOMIC DNA]</scope>
    <source>
        <strain evidence="4 5">DSM 44099</strain>
    </source>
</reference>
<keyword evidence="1" id="KW-0560">Oxidoreductase</keyword>
<evidence type="ECO:0000313" key="5">
    <source>
        <dbReference type="Proteomes" id="UP000256913"/>
    </source>
</evidence>
<dbReference type="InterPro" id="IPR036188">
    <property type="entry name" value="FAD/NAD-bd_sf"/>
</dbReference>
<dbReference type="Gene3D" id="3.50.50.60">
    <property type="entry name" value="FAD/NAD(P)-binding domain"/>
    <property type="match status" value="2"/>
</dbReference>
<feature type="domain" description="FAD-binding" evidence="3">
    <location>
        <begin position="3"/>
        <end position="167"/>
    </location>
</feature>
<dbReference type="Pfam" id="PF01494">
    <property type="entry name" value="FAD_binding_3"/>
    <property type="match status" value="2"/>
</dbReference>
<accession>A0A3D9ZDI1</accession>
<dbReference type="AlphaFoldDB" id="A0A3D9ZDI1"/>
<dbReference type="Gene3D" id="3.30.9.30">
    <property type="match status" value="1"/>
</dbReference>
<evidence type="ECO:0000256" key="2">
    <source>
        <dbReference type="ARBA" id="ARBA00023033"/>
    </source>
</evidence>
<feature type="domain" description="FAD-binding" evidence="3">
    <location>
        <begin position="399"/>
        <end position="465"/>
    </location>
</feature>
<protein>
    <submittedName>
        <fullName evidence="4">FAD binding domain-containing protein</fullName>
    </submittedName>
</protein>
<proteinExistence type="predicted"/>
<dbReference type="InterPro" id="IPR002938">
    <property type="entry name" value="FAD-bd"/>
</dbReference>
<dbReference type="RefSeq" id="WP_116066348.1">
    <property type="nucleotide sequence ID" value="NZ_QUMQ01000001.1"/>
</dbReference>
<dbReference type="Proteomes" id="UP000256913">
    <property type="component" value="Unassembled WGS sequence"/>
</dbReference>
<dbReference type="EMBL" id="QUMQ01000001">
    <property type="protein sequence ID" value="REF94554.1"/>
    <property type="molecule type" value="Genomic_DNA"/>
</dbReference>
<organism evidence="4 5">
    <name type="scientific">Asanoa ferruginea</name>
    <dbReference type="NCBI Taxonomy" id="53367"/>
    <lineage>
        <taxon>Bacteria</taxon>
        <taxon>Bacillati</taxon>
        <taxon>Actinomycetota</taxon>
        <taxon>Actinomycetes</taxon>
        <taxon>Micromonosporales</taxon>
        <taxon>Micromonosporaceae</taxon>
        <taxon>Asanoa</taxon>
    </lineage>
</organism>
<dbReference type="GO" id="GO:0004497">
    <property type="term" value="F:monooxygenase activity"/>
    <property type="evidence" value="ECO:0007669"/>
    <property type="project" value="UniProtKB-KW"/>
</dbReference>
<name>A0A3D9ZDI1_9ACTN</name>
<sequence>MHAIVIGGGVAGTVSAIALRRQGAEVTLFEAHPDPGGEVGSFVSLAVNGLRGLAAIDCLERVQSRGMPIARMRMWSAKGQLIADVPRGRRTTDPMRSITLMRGHLVAELRAAAEEAGVRLVTGERLVAVDPDGTARFASGLTATGDLLVGADGIRSVVRGALDPDAPTPRYAGVWVISGRSPGAVAGPSARDSSPRSVGEVGASVVPVPGDGSGRSVGEVGASVVPVGGDGSGRSVGEVGASVVPVGGDGSGRSVGEVGASVVPVPGVAGRSVGDFGVPVVPVAGDGSGWSVGEVGASAAPVPGVASRRAVDEVSGASPGEGTFNMTVGAHGAFVHVVPPSGGEVWWQAQVNSPNPPGERGGEWLLWLDGLFAAEPVPRRIIAATTQLHRHSVNQVLDLVRVWHDARIVLVGDAAHPVGAGQGASMAIEDGVVLGAMIGAAGTVHDGLARYEAARRERVTRVLRAADDNREAKQAGPVRRRLTEIGMSLFFERFYERATGWLYDYEPVPTLKS</sequence>
<evidence type="ECO:0000259" key="3">
    <source>
        <dbReference type="Pfam" id="PF01494"/>
    </source>
</evidence>
<dbReference type="SUPFAM" id="SSF51905">
    <property type="entry name" value="FAD/NAD(P)-binding domain"/>
    <property type="match status" value="1"/>
</dbReference>
<dbReference type="PRINTS" id="PR00420">
    <property type="entry name" value="RNGMNOXGNASE"/>
</dbReference>